<evidence type="ECO:0000256" key="1">
    <source>
        <dbReference type="SAM" id="Phobius"/>
    </source>
</evidence>
<name>A0A6C0J2M2_9ZZZZ</name>
<feature type="transmembrane region" description="Helical" evidence="1">
    <location>
        <begin position="97"/>
        <end position="117"/>
    </location>
</feature>
<proteinExistence type="predicted"/>
<keyword evidence="1" id="KW-0472">Membrane</keyword>
<accession>A0A6C0J2M2</accession>
<evidence type="ECO:0000313" key="2">
    <source>
        <dbReference type="EMBL" id="QHT99908.1"/>
    </source>
</evidence>
<reference evidence="2" key="1">
    <citation type="journal article" date="2020" name="Nature">
        <title>Giant virus diversity and host interactions through global metagenomics.</title>
        <authorList>
            <person name="Schulz F."/>
            <person name="Roux S."/>
            <person name="Paez-Espino D."/>
            <person name="Jungbluth S."/>
            <person name="Walsh D.A."/>
            <person name="Denef V.J."/>
            <person name="McMahon K.D."/>
            <person name="Konstantinidis K.T."/>
            <person name="Eloe-Fadrosh E.A."/>
            <person name="Kyrpides N.C."/>
            <person name="Woyke T."/>
        </authorList>
    </citation>
    <scope>NUCLEOTIDE SEQUENCE</scope>
    <source>
        <strain evidence="2">GVMAG-M-3300025778-1</strain>
    </source>
</reference>
<organism evidence="2">
    <name type="scientific">viral metagenome</name>
    <dbReference type="NCBI Taxonomy" id="1070528"/>
    <lineage>
        <taxon>unclassified sequences</taxon>
        <taxon>metagenomes</taxon>
        <taxon>organismal metagenomes</taxon>
    </lineage>
</organism>
<dbReference type="EMBL" id="MN740318">
    <property type="protein sequence ID" value="QHT99908.1"/>
    <property type="molecule type" value="Genomic_DNA"/>
</dbReference>
<keyword evidence="1" id="KW-1133">Transmembrane helix</keyword>
<dbReference type="AlphaFoldDB" id="A0A6C0J2M2"/>
<protein>
    <submittedName>
        <fullName evidence="2">Uncharacterized protein</fullName>
    </submittedName>
</protein>
<sequence length="119" mass="13540">MSTFADLKTEYDALLTKALAETDPTQRQKYVDQLMALKQQMADSLHQEISKTSIEDQKKVLVDELVRIQHDYSGVLESSDKLETLRRLHEQVQPSFFGYYEMAFGVACVALVGLLLLRG</sequence>
<keyword evidence="1" id="KW-0812">Transmembrane</keyword>